<keyword evidence="13" id="KW-0472">Membrane</keyword>
<organism evidence="19 20">
    <name type="scientific">Naumovozyma castellii</name>
    <name type="common">Yeast</name>
    <name type="synonym">Saccharomyces castellii</name>
    <dbReference type="NCBI Taxonomy" id="27288"/>
    <lineage>
        <taxon>Eukaryota</taxon>
        <taxon>Fungi</taxon>
        <taxon>Dikarya</taxon>
        <taxon>Ascomycota</taxon>
        <taxon>Saccharomycotina</taxon>
        <taxon>Saccharomycetes</taxon>
        <taxon>Saccharomycetales</taxon>
        <taxon>Saccharomycetaceae</taxon>
        <taxon>Naumovozyma</taxon>
    </lineage>
</organism>
<evidence type="ECO:0000256" key="9">
    <source>
        <dbReference type="ARBA" id="ARBA00022583"/>
    </source>
</evidence>
<keyword evidence="7" id="KW-1003">Cell membrane</keyword>
<dbReference type="EMBL" id="HE576760">
    <property type="protein sequence ID" value="CCC71738.1"/>
    <property type="molecule type" value="Genomic_DNA"/>
</dbReference>
<sequence>MYNPYQQQNGGYQPGPYYQQGQQPQQQQQQQPQQQQQQQPNYQSNFGSLQQNNQQNAYNQNPQYQTIQQTGYNPMGSVQPQATGNYYQQQQQQQQQQPQPLQQQQQQQQPANAMLNPNQPQGFNTMNNLSTPALASNATQAIQPQGTGSFYGNMNIAMSMPNIMQPQVQQPQATGMYAPTTSFQQPQPQQTQFQAPAVQQVQAPPVQQIQPQNTMQPLLPQQTGFYVQQSQVPLEPLKPTATGFINSFANNGVNKEIKIPTMRLSFITAQDQAKFETLFRAVVKNSSNTISGADCRSILMKSGLQPTQLAKIWNLCDTSKSGELLFPEFALAMHLINDVLLGDSIPYELDSKTKNEIASFINAINVGIATEQNKTPFDDLMNQGLQPQSTGLMPMTSFGGPLQGQMTGGMLNPQSTGYMPQTSFGMPMQITGGPVMAQNTGGMLQAQMTGNMPQTSFGMPLQNQMTGGMPPMQQQFNSMPQLSFNQPQQQQTQQPNLVPQATGYLPPSNFVTPSMPLAAQKTGFGQNEIYSQSNFNNKLNADSDETISTQEKSLFYKIFETYDTEDRGLMESQTAVEIFRKSGLNRSDLEHIWNLCDVNNRGKLNKQEFALGMHLVYRKLNGRELPNRLPPSLIPSSTQILNDVRDQLKTDMNTSEAPRINGLGYKNNDEENELPSFRNRRTVYSTNTSSPPTEKSVPEPEKEKETKLESSIPVSEERTEERYPEIKSSEPAVQHITLSRPENIQRIESVQYQIRNICQNQHMNPSIPNSLKEKFDHIITKLPSLFLAIDDVDNKITAAKIELFKKKNPSSIIGTGPNGEITENDRQKAKSRALLKARMAALTGKPAEAVTDETEAYQEEISKISKEGAQNKDIINDIKDSISDLSASLKSTMTGRKIDTSSKNFEKWEFGIDLEKEVQDFMHDLVVKTDEINAESQSLSSKGQSAEERAAQLKEQAQKKMKERLAKFGLNKRESRSRGNSDAVSKPARDSVVSSAASSESAQATPFTVENSSPVTKNDAQEDSEDEEERLLREQLNQLKLKKKAEKEKRLADLRKQIEETSSEDVVKEIPESTPNTQNSEGATNSAPVGVNNVQQNPQVAPMSTPAVNNQTDSYKPNSDISSAGRKMNPFFKSEASSTSSFDKKAAEAQRRIQRGLESDSDDDDGWSDDEPSPSGNNRHEILPVPTVPSLPNVSSLAQPSTSPVPVAPPPIPQPTAMGLSNSATPAVSTPLPYSSGASNSPTPVALPIPVAPPLPEVNQGSSNAVPIAPPLPQINGNSSVAVPIAPPVPGIIDSGASNTPPVPIAPPVPGITDSAASNVPPIPVAPPLPQVNDNVNVSSPPVPSLPVDSGSSSAFVPPPPPLPSQDQVNTPAANDDNDEDEFSDALSIPESVDSDDGNEKQPPSAIPPPPPLPF</sequence>
<dbReference type="OMA" id="GMPGQWG"/>
<feature type="region of interest" description="Disordered" evidence="16">
    <location>
        <begin position="655"/>
        <end position="729"/>
    </location>
</feature>
<dbReference type="FunCoup" id="G0VJQ7">
    <property type="interactions" value="87"/>
</dbReference>
<dbReference type="PANTHER" id="PTHR11216">
    <property type="entry name" value="EH DOMAIN"/>
    <property type="match status" value="1"/>
</dbReference>
<feature type="domain" description="EF-hand" evidence="18">
    <location>
        <begin position="584"/>
        <end position="619"/>
    </location>
</feature>
<keyword evidence="10" id="KW-0677">Repeat</keyword>
<feature type="compositionally biased region" description="Basic and acidic residues" evidence="16">
    <location>
        <begin position="1045"/>
        <end position="1071"/>
    </location>
</feature>
<dbReference type="SMART" id="SM00027">
    <property type="entry name" value="EH"/>
    <property type="match status" value="2"/>
</dbReference>
<evidence type="ECO:0000256" key="5">
    <source>
        <dbReference type="ARBA" id="ARBA00015110"/>
    </source>
</evidence>
<dbReference type="GeneID" id="96905428"/>
<dbReference type="Proteomes" id="UP000001640">
    <property type="component" value="Chromosome 9"/>
</dbReference>
<dbReference type="InterPro" id="IPR000261">
    <property type="entry name" value="EH_dom"/>
</dbReference>
<dbReference type="PROSITE" id="PS50222">
    <property type="entry name" value="EF_HAND_2"/>
    <property type="match status" value="2"/>
</dbReference>
<feature type="region of interest" description="Disordered" evidence="16">
    <location>
        <begin position="1"/>
        <end position="52"/>
    </location>
</feature>
<dbReference type="SMART" id="SM00054">
    <property type="entry name" value="EFh"/>
    <property type="match status" value="2"/>
</dbReference>
<feature type="compositionally biased region" description="Low complexity" evidence="16">
    <location>
        <begin position="991"/>
        <end position="1004"/>
    </location>
</feature>
<feature type="region of interest" description="Disordered" evidence="16">
    <location>
        <begin position="68"/>
        <end position="125"/>
    </location>
</feature>
<evidence type="ECO:0000256" key="15">
    <source>
        <dbReference type="ARBA" id="ARBA00023212"/>
    </source>
</evidence>
<dbReference type="OrthoDB" id="2015333at2759"/>
<feature type="compositionally biased region" description="Low complexity" evidence="16">
    <location>
        <begin position="1087"/>
        <end position="1102"/>
    </location>
</feature>
<evidence type="ECO:0000256" key="10">
    <source>
        <dbReference type="ARBA" id="ARBA00022737"/>
    </source>
</evidence>
<dbReference type="GO" id="GO:0006897">
    <property type="term" value="P:endocytosis"/>
    <property type="evidence" value="ECO:0007669"/>
    <property type="project" value="UniProtKB-KW"/>
</dbReference>
<feature type="compositionally biased region" description="Pro residues" evidence="16">
    <location>
        <begin position="1321"/>
        <end position="1330"/>
    </location>
</feature>
<comment type="similarity">
    <text evidence="4">Belongs to the PAN1 family.</text>
</comment>
<dbReference type="InParanoid" id="G0VJQ7"/>
<evidence type="ECO:0000313" key="19">
    <source>
        <dbReference type="EMBL" id="CCC71738.1"/>
    </source>
</evidence>
<accession>G0VJQ7</accession>
<feature type="compositionally biased region" description="Low complexity" evidence="16">
    <location>
        <begin position="1331"/>
        <end position="1356"/>
    </location>
</feature>
<keyword evidence="12" id="KW-0175">Coiled coil</keyword>
<keyword evidence="8" id="KW-0963">Cytoplasm</keyword>
<dbReference type="PROSITE" id="PS50031">
    <property type="entry name" value="EH"/>
    <property type="match status" value="2"/>
</dbReference>
<dbReference type="GO" id="GO:0010008">
    <property type="term" value="C:endosome membrane"/>
    <property type="evidence" value="ECO:0007669"/>
    <property type="project" value="UniProtKB-SubCell"/>
</dbReference>
<feature type="compositionally biased region" description="Low complexity" evidence="16">
    <location>
        <begin position="1"/>
        <end position="43"/>
    </location>
</feature>
<evidence type="ECO:0000313" key="20">
    <source>
        <dbReference type="Proteomes" id="UP000001640"/>
    </source>
</evidence>
<dbReference type="GO" id="GO:0003779">
    <property type="term" value="F:actin binding"/>
    <property type="evidence" value="ECO:0007669"/>
    <property type="project" value="UniProtKB-KW"/>
</dbReference>
<dbReference type="FunFam" id="1.10.238.10:FF:000349">
    <property type="entry name" value="Actin cytoskeleton-regulatory complex protein PAN1"/>
    <property type="match status" value="1"/>
</dbReference>
<reference evidence="19 20" key="1">
    <citation type="journal article" date="2011" name="Proc. Natl. Acad. Sci. U.S.A.">
        <title>Evolutionary erosion of yeast sex chromosomes by mating-type switching accidents.</title>
        <authorList>
            <person name="Gordon J.L."/>
            <person name="Armisen D."/>
            <person name="Proux-Wera E."/>
            <person name="Oheigeartaigh S.S."/>
            <person name="Byrne K.P."/>
            <person name="Wolfe K.H."/>
        </authorList>
    </citation>
    <scope>NUCLEOTIDE SEQUENCE [LARGE SCALE GENOMIC DNA]</scope>
    <source>
        <strain evidence="20">ATCC 76901 / BCRC 22586 / CBS 4309 / NBRC 1992 / NRRL Y-12630</strain>
    </source>
</reference>
<dbReference type="PANTHER" id="PTHR11216:SF173">
    <property type="entry name" value="ACTIN CYTOSKELETON-REGULATORY COMPLEX PROTEIN PAN1"/>
    <property type="match status" value="1"/>
</dbReference>
<dbReference type="InterPro" id="IPR002048">
    <property type="entry name" value="EF_hand_dom"/>
</dbReference>
<feature type="compositionally biased region" description="Acidic residues" evidence="16">
    <location>
        <begin position="1159"/>
        <end position="1172"/>
    </location>
</feature>
<dbReference type="STRING" id="1064592.G0VJQ7"/>
<dbReference type="GO" id="GO:0030479">
    <property type="term" value="C:actin cortical patch"/>
    <property type="evidence" value="ECO:0007669"/>
    <property type="project" value="UniProtKB-SubCell"/>
</dbReference>
<dbReference type="KEGG" id="ncs:NCAS_0I00700"/>
<feature type="compositionally biased region" description="Polar residues" evidence="16">
    <location>
        <begin position="1219"/>
        <end position="1241"/>
    </location>
</feature>
<evidence type="ECO:0000259" key="17">
    <source>
        <dbReference type="PROSITE" id="PS50031"/>
    </source>
</evidence>
<evidence type="ECO:0000256" key="3">
    <source>
        <dbReference type="ARBA" id="ARBA00004413"/>
    </source>
</evidence>
<reference key="2">
    <citation type="submission" date="2011-08" db="EMBL/GenBank/DDBJ databases">
        <title>Genome sequence of Naumovozyma castellii.</title>
        <authorList>
            <person name="Gordon J.L."/>
            <person name="Armisen D."/>
            <person name="Proux-Wera E."/>
            <person name="OhEigeartaigh S.S."/>
            <person name="Byrne K.P."/>
            <person name="Wolfe K.H."/>
        </authorList>
    </citation>
    <scope>NUCLEOTIDE SEQUENCE</scope>
    <source>
        <strain>Type strain:CBS 4309</strain>
    </source>
</reference>
<dbReference type="Pfam" id="PF08226">
    <property type="entry name" value="DUF1720"/>
    <property type="match status" value="1"/>
</dbReference>
<evidence type="ECO:0000256" key="4">
    <source>
        <dbReference type="ARBA" id="ARBA00009351"/>
    </source>
</evidence>
<feature type="compositionally biased region" description="Low complexity" evidence="16">
    <location>
        <begin position="88"/>
        <end position="121"/>
    </location>
</feature>
<feature type="domain" description="EH" evidence="17">
    <location>
        <begin position="271"/>
        <end position="349"/>
    </location>
</feature>
<feature type="domain" description="EF-hand" evidence="18">
    <location>
        <begin position="304"/>
        <end position="339"/>
    </location>
</feature>
<feature type="compositionally biased region" description="Polar residues" evidence="16">
    <location>
        <begin position="1106"/>
        <end position="1122"/>
    </location>
</feature>
<evidence type="ECO:0000256" key="2">
    <source>
        <dbReference type="ARBA" id="ARBA00004134"/>
    </source>
</evidence>
<dbReference type="FunFam" id="1.10.238.10:FF:000354">
    <property type="entry name" value="Actin cytoskeleton-regulatory complex protein pan1"/>
    <property type="match status" value="1"/>
</dbReference>
<feature type="compositionally biased region" description="Pro residues" evidence="16">
    <location>
        <begin position="1301"/>
        <end position="1310"/>
    </location>
</feature>
<feature type="compositionally biased region" description="Pro residues" evidence="16">
    <location>
        <begin position="1405"/>
        <end position="1415"/>
    </location>
</feature>
<evidence type="ECO:0000256" key="16">
    <source>
        <dbReference type="SAM" id="MobiDB-lite"/>
    </source>
</evidence>
<dbReference type="HOGENOM" id="CLU_006042_0_0_1"/>
<keyword evidence="20" id="KW-1185">Reference proteome</keyword>
<dbReference type="eggNOG" id="KOG0998">
    <property type="taxonomic scope" value="Eukaryota"/>
</dbReference>
<evidence type="ECO:0000256" key="11">
    <source>
        <dbReference type="ARBA" id="ARBA00022753"/>
    </source>
</evidence>
<dbReference type="InterPro" id="IPR013182">
    <property type="entry name" value="DUF1720"/>
</dbReference>
<gene>
    <name evidence="19" type="primary">NCAS0I00700</name>
    <name evidence="19" type="ordered locus">NCAS_0I00700</name>
</gene>
<feature type="compositionally biased region" description="Polar residues" evidence="16">
    <location>
        <begin position="1073"/>
        <end position="1086"/>
    </location>
</feature>
<evidence type="ECO:0000256" key="12">
    <source>
        <dbReference type="ARBA" id="ARBA00023054"/>
    </source>
</evidence>
<feature type="compositionally biased region" description="Basic and acidic residues" evidence="16">
    <location>
        <begin position="696"/>
        <end position="708"/>
    </location>
</feature>
<feature type="domain" description="EH" evidence="17">
    <location>
        <begin position="551"/>
        <end position="640"/>
    </location>
</feature>
<feature type="compositionally biased region" description="Basic and acidic residues" evidence="16">
    <location>
        <begin position="715"/>
        <end position="728"/>
    </location>
</feature>
<protein>
    <recommendedName>
        <fullName evidence="5">Actin cytoskeleton-regulatory complex protein PAN1</fullName>
    </recommendedName>
    <alternativeName>
        <fullName evidence="6">Actin cytoskeleton-regulatory complex protein pan1</fullName>
    </alternativeName>
</protein>
<keyword evidence="14" id="KW-0009">Actin-binding</keyword>
<keyword evidence="9" id="KW-0254">Endocytosis</keyword>
<evidence type="ECO:0000259" key="18">
    <source>
        <dbReference type="PROSITE" id="PS50222"/>
    </source>
</evidence>
<keyword evidence="15" id="KW-0206">Cytoskeleton</keyword>
<dbReference type="SUPFAM" id="SSF47473">
    <property type="entry name" value="EF-hand"/>
    <property type="match status" value="2"/>
</dbReference>
<dbReference type="RefSeq" id="XP_003678083.1">
    <property type="nucleotide sequence ID" value="XM_003678035.1"/>
</dbReference>
<dbReference type="GO" id="GO:0005886">
    <property type="term" value="C:plasma membrane"/>
    <property type="evidence" value="ECO:0007669"/>
    <property type="project" value="UniProtKB-SubCell"/>
</dbReference>
<comment type="subcellular location">
    <subcellularLocation>
        <location evidence="3">Cell membrane</location>
        <topology evidence="3">Peripheral membrane protein</topology>
        <orientation evidence="3">Cytoplasmic side</orientation>
    </subcellularLocation>
    <subcellularLocation>
        <location evidence="2">Cytoplasm</location>
        <location evidence="2">Cytoskeleton</location>
        <location evidence="2">Actin patch</location>
    </subcellularLocation>
    <subcellularLocation>
        <location evidence="1">Endosome membrane</location>
        <topology evidence="1">Peripheral membrane protein</topology>
        <orientation evidence="1">Cytoplasmic side</orientation>
    </subcellularLocation>
</comment>
<evidence type="ECO:0000256" key="14">
    <source>
        <dbReference type="ARBA" id="ARBA00023203"/>
    </source>
</evidence>
<feature type="region of interest" description="Disordered" evidence="16">
    <location>
        <begin position="936"/>
        <end position="1242"/>
    </location>
</feature>
<evidence type="ECO:0000256" key="7">
    <source>
        <dbReference type="ARBA" id="ARBA00022475"/>
    </source>
</evidence>
<evidence type="ECO:0000256" key="6">
    <source>
        <dbReference type="ARBA" id="ARBA00020728"/>
    </source>
</evidence>
<dbReference type="Gene3D" id="1.10.238.10">
    <property type="entry name" value="EF-hand"/>
    <property type="match status" value="2"/>
</dbReference>
<proteinExistence type="inferred from homology"/>
<evidence type="ECO:0000256" key="1">
    <source>
        <dbReference type="ARBA" id="ARBA00004125"/>
    </source>
</evidence>
<dbReference type="Pfam" id="PF12763">
    <property type="entry name" value="EH"/>
    <property type="match status" value="2"/>
</dbReference>
<feature type="region of interest" description="Disordered" evidence="16">
    <location>
        <begin position="1291"/>
        <end position="1415"/>
    </location>
</feature>
<keyword evidence="11" id="KW-0967">Endosome</keyword>
<feature type="compositionally biased region" description="Polar residues" evidence="16">
    <location>
        <begin position="1005"/>
        <end position="1018"/>
    </location>
</feature>
<feature type="compositionally biased region" description="Basic and acidic residues" evidence="16">
    <location>
        <begin position="1142"/>
        <end position="1158"/>
    </location>
</feature>
<name>G0VJQ7_NAUCA</name>
<evidence type="ECO:0000256" key="13">
    <source>
        <dbReference type="ARBA" id="ARBA00023136"/>
    </source>
</evidence>
<evidence type="ECO:0000256" key="8">
    <source>
        <dbReference type="ARBA" id="ARBA00022490"/>
    </source>
</evidence>
<dbReference type="InterPro" id="IPR011992">
    <property type="entry name" value="EF-hand-dom_pair"/>
</dbReference>
<dbReference type="CDD" id="cd00052">
    <property type="entry name" value="EH"/>
    <property type="match status" value="2"/>
</dbReference>
<feature type="compositionally biased region" description="Basic and acidic residues" evidence="16">
    <location>
        <begin position="945"/>
        <end position="979"/>
    </location>
</feature>
<dbReference type="GO" id="GO:0016197">
    <property type="term" value="P:endosomal transport"/>
    <property type="evidence" value="ECO:0007669"/>
    <property type="project" value="TreeGrafter"/>
</dbReference>
<dbReference type="GO" id="GO:0005509">
    <property type="term" value="F:calcium ion binding"/>
    <property type="evidence" value="ECO:0007669"/>
    <property type="project" value="InterPro"/>
</dbReference>
<feature type="compositionally biased region" description="Polar residues" evidence="16">
    <location>
        <begin position="68"/>
        <end position="87"/>
    </location>
</feature>